<dbReference type="InterPro" id="IPR036116">
    <property type="entry name" value="FN3_sf"/>
</dbReference>
<evidence type="ECO:0000259" key="2">
    <source>
        <dbReference type="PROSITE" id="PS50853"/>
    </source>
</evidence>
<comment type="caution">
    <text evidence="3">The sequence shown here is derived from an EMBL/GenBank/DDBJ whole genome shotgun (WGS) entry which is preliminary data.</text>
</comment>
<dbReference type="InterPro" id="IPR013783">
    <property type="entry name" value="Ig-like_fold"/>
</dbReference>
<dbReference type="EMBL" id="PGFA01000001">
    <property type="protein sequence ID" value="PJJ60351.1"/>
    <property type="molecule type" value="Genomic_DNA"/>
</dbReference>
<gene>
    <name evidence="3" type="ORF">CLV45_1776</name>
</gene>
<dbReference type="PROSITE" id="PS50853">
    <property type="entry name" value="FN3"/>
    <property type="match status" value="1"/>
</dbReference>
<dbReference type="Pfam" id="PF00041">
    <property type="entry name" value="fn3"/>
    <property type="match status" value="1"/>
</dbReference>
<dbReference type="InterPro" id="IPR003961">
    <property type="entry name" value="FN3_dom"/>
</dbReference>
<feature type="signal peptide" evidence="1">
    <location>
        <begin position="1"/>
        <end position="36"/>
    </location>
</feature>
<organism evidence="3 4">
    <name type="scientific">Hymenobacter chitinivorans DSM 11115</name>
    <dbReference type="NCBI Taxonomy" id="1121954"/>
    <lineage>
        <taxon>Bacteria</taxon>
        <taxon>Pseudomonadati</taxon>
        <taxon>Bacteroidota</taxon>
        <taxon>Cytophagia</taxon>
        <taxon>Cytophagales</taxon>
        <taxon>Hymenobacteraceae</taxon>
        <taxon>Hymenobacter</taxon>
    </lineage>
</organism>
<feature type="chain" id="PRO_5014657187" evidence="1">
    <location>
        <begin position="37"/>
        <end position="992"/>
    </location>
</feature>
<proteinExistence type="predicted"/>
<name>A0A2M9BQX2_9BACT</name>
<reference evidence="3 4" key="1">
    <citation type="submission" date="2017-11" db="EMBL/GenBank/DDBJ databases">
        <title>Genomic Encyclopedia of Archaeal and Bacterial Type Strains, Phase II (KMG-II): From Individual Species to Whole Genera.</title>
        <authorList>
            <person name="Goeker M."/>
        </authorList>
    </citation>
    <scope>NUCLEOTIDE SEQUENCE [LARGE SCALE GENOMIC DNA]</scope>
    <source>
        <strain evidence="3 4">DSM 11115</strain>
    </source>
</reference>
<evidence type="ECO:0000256" key="1">
    <source>
        <dbReference type="SAM" id="SignalP"/>
    </source>
</evidence>
<keyword evidence="1" id="KW-0732">Signal</keyword>
<accession>A0A2M9BQX2</accession>
<protein>
    <submittedName>
        <fullName evidence="3">Fibronectin type III domain protein</fullName>
    </submittedName>
</protein>
<dbReference type="AlphaFoldDB" id="A0A2M9BQX2"/>
<dbReference type="Proteomes" id="UP000228535">
    <property type="component" value="Unassembled WGS sequence"/>
</dbReference>
<sequence>MHKRLFILAINSLPNWGRRLAILLLLSLSQLPEAHAQLLPARAYTFMASSGTYADLTNVSGFAQDIMQDNNASRPYPIGFPFVFEGNTYTEFVVSSDGWLSLSNFARNPNNPDDNSLMGNVVTPPLLAPFWDDLDVVPGSSAIYATLGTAPNRELVMEWRNWGWPGNSPNSPTSIISFQIHLFEATGVIQYRYRPGSGVPGPASRLSATIGLAGSSSTFLSLSDASAAPTISSTVSTNTINQRPATGQFYTFTPPTPCPPPTGLAATPTSPTTASVSFVPAAGNSNYQVTYSNRAAGPILTTTGTASPILLTGLDPGATYEVTIYSNCTNGALSTTPNPVYLNTPPLPNTTVTWTGAVSTAWNAAGNWSSGTLPSPTTDVTIPAGTRQPVVTGTQVAGALTLQAGATLTLDPAARLTLKGTVLLPATSTVVQGAGSTLSVGGDLTNNGATLTLAPSSTLAFGEGLHAVNGTAPTTLQNLTIGELSVADELVIDAPVSVRRLLKATQNSLVLVGNTGTLRVLAGGQVVRDPDSFINGPVTVEQQLSGPGRSYYAAPVRSATLAQLAAPGFVPVVNADYNTSATPGTVTPFPTVFGYDQSRISTNADGFADFERGFASPTALTETFVPGLGYRLNAPGVATVAVTGPLNFSTIVRGSLTRATLPQSGYHLLGNPYAAALDWSVVATAATTTGLDAAVYVYQPASATTGTYQSYVNGVGGPRYLLPGQAFFVRVSAASTPGSVAFTQAARLLDYYDPANPPAATPETRPLVQLTLAGSTGPADVATAYFQTGATESFDRRFDAYKLPTSGVPFLAFSGAQPLSISGLPALGAADVTLPLDVQGPGPGTYTLTASQRLNLPAGTYLYLRDALTGTTQDLSRQPTYPFTLSTAAVQRFSLLFTRTEILAAAPAALSRQVALYPNPAHGTALLALPAELHRAPLTATLLNPLGQTVRRLELAPTAGPRPVDLRTVAPGLYSLQLATPQGVVTKRLRVE</sequence>
<evidence type="ECO:0000313" key="3">
    <source>
        <dbReference type="EMBL" id="PJJ60351.1"/>
    </source>
</evidence>
<dbReference type="OrthoDB" id="531718at2"/>
<dbReference type="RefSeq" id="WP_100336004.1">
    <property type="nucleotide sequence ID" value="NZ_PGFA01000001.1"/>
</dbReference>
<dbReference type="SUPFAM" id="SSF49265">
    <property type="entry name" value="Fibronectin type III"/>
    <property type="match status" value="1"/>
</dbReference>
<dbReference type="SMART" id="SM00060">
    <property type="entry name" value="FN3"/>
    <property type="match status" value="1"/>
</dbReference>
<feature type="domain" description="Fibronectin type-III" evidence="2">
    <location>
        <begin position="260"/>
        <end position="347"/>
    </location>
</feature>
<keyword evidence="4" id="KW-1185">Reference proteome</keyword>
<dbReference type="CDD" id="cd00063">
    <property type="entry name" value="FN3"/>
    <property type="match status" value="1"/>
</dbReference>
<dbReference type="Gene3D" id="2.60.40.10">
    <property type="entry name" value="Immunoglobulins"/>
    <property type="match status" value="1"/>
</dbReference>
<evidence type="ECO:0000313" key="4">
    <source>
        <dbReference type="Proteomes" id="UP000228535"/>
    </source>
</evidence>